<dbReference type="OrthoDB" id="8193306at2759"/>
<keyword evidence="2" id="KW-1185">Reference proteome</keyword>
<dbReference type="EMBL" id="BMAO01009839">
    <property type="protein sequence ID" value="GFR33675.1"/>
    <property type="molecule type" value="Genomic_DNA"/>
</dbReference>
<name>A0A8X6JFV0_TRICU</name>
<dbReference type="AlphaFoldDB" id="A0A8X6JFV0"/>
<protein>
    <submittedName>
        <fullName evidence="1">Uncharacterized protein</fullName>
    </submittedName>
</protein>
<comment type="caution">
    <text evidence="1">The sequence shown here is derived from an EMBL/GenBank/DDBJ whole genome shotgun (WGS) entry which is preliminary data.</text>
</comment>
<organism evidence="1 2">
    <name type="scientific">Trichonephila clavata</name>
    <name type="common">Joro spider</name>
    <name type="synonym">Nephila clavata</name>
    <dbReference type="NCBI Taxonomy" id="2740835"/>
    <lineage>
        <taxon>Eukaryota</taxon>
        <taxon>Metazoa</taxon>
        <taxon>Ecdysozoa</taxon>
        <taxon>Arthropoda</taxon>
        <taxon>Chelicerata</taxon>
        <taxon>Arachnida</taxon>
        <taxon>Araneae</taxon>
        <taxon>Araneomorphae</taxon>
        <taxon>Entelegynae</taxon>
        <taxon>Araneoidea</taxon>
        <taxon>Nephilidae</taxon>
        <taxon>Trichonephila</taxon>
    </lineage>
</organism>
<sequence>MPQSLHNVQIPEGLVVNDCTIPIGQISEEATEVWKKVSKYFGEHYYRKCNWQQSMEDMMLVLLVSSDPT</sequence>
<evidence type="ECO:0000313" key="2">
    <source>
        <dbReference type="Proteomes" id="UP000887116"/>
    </source>
</evidence>
<gene>
    <name evidence="1" type="ORF">TNCT_196361</name>
</gene>
<accession>A0A8X6JFV0</accession>
<reference evidence="1" key="1">
    <citation type="submission" date="2020-07" db="EMBL/GenBank/DDBJ databases">
        <title>Multicomponent nature underlies the extraordinary mechanical properties of spider dragline silk.</title>
        <authorList>
            <person name="Kono N."/>
            <person name="Nakamura H."/>
            <person name="Mori M."/>
            <person name="Yoshida Y."/>
            <person name="Ohtoshi R."/>
            <person name="Malay A.D."/>
            <person name="Moran D.A.P."/>
            <person name="Tomita M."/>
            <person name="Numata K."/>
            <person name="Arakawa K."/>
        </authorList>
    </citation>
    <scope>NUCLEOTIDE SEQUENCE</scope>
</reference>
<proteinExistence type="predicted"/>
<dbReference type="Proteomes" id="UP000887116">
    <property type="component" value="Unassembled WGS sequence"/>
</dbReference>
<evidence type="ECO:0000313" key="1">
    <source>
        <dbReference type="EMBL" id="GFR33675.1"/>
    </source>
</evidence>